<feature type="region of interest" description="Disordered" evidence="1">
    <location>
        <begin position="240"/>
        <end position="259"/>
    </location>
</feature>
<feature type="compositionally biased region" description="Polar residues" evidence="1">
    <location>
        <begin position="806"/>
        <end position="835"/>
    </location>
</feature>
<name>A0A1E3NHU9_9ASCO</name>
<feature type="compositionally biased region" description="Low complexity" evidence="1">
    <location>
        <begin position="1318"/>
        <end position="1327"/>
    </location>
</feature>
<dbReference type="EMBL" id="KV454004">
    <property type="protein sequence ID" value="ODQ45712.1"/>
    <property type="molecule type" value="Genomic_DNA"/>
</dbReference>
<dbReference type="OrthoDB" id="3995697at2759"/>
<dbReference type="STRING" id="763406.A0A1E3NHU9"/>
<feature type="region of interest" description="Disordered" evidence="1">
    <location>
        <begin position="1283"/>
        <end position="1302"/>
    </location>
</feature>
<evidence type="ECO:0000256" key="1">
    <source>
        <dbReference type="SAM" id="MobiDB-lite"/>
    </source>
</evidence>
<feature type="compositionally biased region" description="Acidic residues" evidence="1">
    <location>
        <begin position="349"/>
        <end position="361"/>
    </location>
</feature>
<feature type="region of interest" description="Disordered" evidence="1">
    <location>
        <begin position="99"/>
        <end position="157"/>
    </location>
</feature>
<feature type="compositionally biased region" description="Low complexity" evidence="1">
    <location>
        <begin position="649"/>
        <end position="665"/>
    </location>
</feature>
<dbReference type="Proteomes" id="UP000094455">
    <property type="component" value="Unassembled WGS sequence"/>
</dbReference>
<sequence>MQRRRESYVETSYTGVGAFSSAPAPSTNALVAASVIGNALKANNHNPVGLSIPKVQAPKANRYVRAASITNDSKSSISRSSSRLPDNYVSVSRANSINTANARRMSMSSSMAKNRLSNQKSAPNLTPRRSVSDFSRPASSHSISGHRQAPKPSVPVYYKPEPKTIKKYVASVNGLVSVEVPNPKYREREQSFRRSVSAANVSGGPMRNNGNYFQPSSSSSRVNSMNFLQNQRVRAARVATNANSATNSSSLVSRPANSTRSIKNVSTRVLPNGTKVTSTTVKEYIDDGSDGVYEEEGFDDAYDDFDDVHRPVDMSLTLDEEADDDDEAAQRVDSEQPILREIDELRETNEDDQSIEADVEEKQEQAPIQKQAEFEANPGAGTNVEPERPVVGLGHDIHEVPHRPSTEDDVDRVIDELATEESYEDKVKDVIAKNEEVERFEREKAFESPNAKVQDPVIIEDIMSRKLIPGIAPIGFSNGSKRSGVLSPGLIQDPKKAAESLESTEHADELLGLDLEPAIEQDDEIVDGIKAHPISEAPASSVSANGVQLVHAGNFNELAEDDADEGDFIHDITGEADIVEDFSTRDLTVHNEEEFTEEELLAAQMKLDELVKQKEKEILDELMKNGDVKEVAIDQPNLESETNEGSDNETNISQSSETSESVQQGTKKEIGISLPPAPQSPEPIAKTTTVQTDESAAASDAILVFHTSTNSLSKEPSYEVPPALTSIGGEEKFYTPPVTPAVPLADGDLFENVGSPAETLQPSLRSYKRSESPESSMIKNDDSFVTTPVQSTRSNKSMAQHLRPSIISSNFNSPQNITSSVADRDSNASIPNSSDIPKPSDFQEDSFANNTSELAQLRVPDREASIQAKIDQAEKRKTLDLDSEDLSEVKDAASAQEKPFEPMFNNNGRRKSVLKNSSIGNNRSSLYVSNGQPNEASGAYLSLTTAQNTKMNAMGSASAAYNGGPSSRRQSVNTLQDPSLVSRSRSGSGSGNGNSNGVNNDITPLAAAARAAQRHSIQPGAKAYVTDNTYEQPDKRSRRHVGSNFPGSETPNSNLGNIGGVKAPNPKVEEAKRRILQNRRGQTRAKELYELAKSRPPVKYEYLASLDDSSSPRRSSFEKTVESEEPNGASTRKGKMASMSLRDIASMNYEQYERKKPMNRGYKSRFQDDNSDTDLPLPPLQPPANSSPYNIATSPANSNSRVSNVDTTSFSSPNVSSPVPENSKYGFRQRFSGLTKKKSKVSMANSGNDQILAPIADVNPQNYGSQTTQESQTPKKSFAFSTPHLHAEPSQGQSGSTPHAESRFEKFFSEPHGPGKRNVSTASNATTNTVVVNEEGKKKRGFRFKKLFGDH</sequence>
<feature type="region of interest" description="Disordered" evidence="1">
    <location>
        <begin position="318"/>
        <end position="368"/>
    </location>
</feature>
<reference evidence="2 3" key="1">
    <citation type="journal article" date="2016" name="Proc. Natl. Acad. Sci. U.S.A.">
        <title>Comparative genomics of biotechnologically important yeasts.</title>
        <authorList>
            <person name="Riley R."/>
            <person name="Haridas S."/>
            <person name="Wolfe K.H."/>
            <person name="Lopes M.R."/>
            <person name="Hittinger C.T."/>
            <person name="Goeker M."/>
            <person name="Salamov A.A."/>
            <person name="Wisecaver J.H."/>
            <person name="Long T.M."/>
            <person name="Calvey C.H."/>
            <person name="Aerts A.L."/>
            <person name="Barry K.W."/>
            <person name="Choi C."/>
            <person name="Clum A."/>
            <person name="Coughlan A.Y."/>
            <person name="Deshpande S."/>
            <person name="Douglass A.P."/>
            <person name="Hanson S.J."/>
            <person name="Klenk H.-P."/>
            <person name="LaButti K.M."/>
            <person name="Lapidus A."/>
            <person name="Lindquist E.A."/>
            <person name="Lipzen A.M."/>
            <person name="Meier-Kolthoff J.P."/>
            <person name="Ohm R.A."/>
            <person name="Otillar R.P."/>
            <person name="Pangilinan J.L."/>
            <person name="Peng Y."/>
            <person name="Rokas A."/>
            <person name="Rosa C.A."/>
            <person name="Scheuner C."/>
            <person name="Sibirny A.A."/>
            <person name="Slot J.C."/>
            <person name="Stielow J.B."/>
            <person name="Sun H."/>
            <person name="Kurtzman C.P."/>
            <person name="Blackwell M."/>
            <person name="Grigoriev I.V."/>
            <person name="Jeffries T.W."/>
        </authorList>
    </citation>
    <scope>NUCLEOTIDE SEQUENCE [LARGE SCALE GENOMIC DNA]</scope>
    <source>
        <strain evidence="2 3">NRRL Y-2026</strain>
    </source>
</reference>
<feature type="region of interest" description="Disordered" evidence="1">
    <location>
        <begin position="1152"/>
        <end position="1225"/>
    </location>
</feature>
<feature type="region of interest" description="Disordered" evidence="1">
    <location>
        <begin position="956"/>
        <end position="1001"/>
    </location>
</feature>
<feature type="compositionally biased region" description="Polar residues" evidence="1">
    <location>
        <begin position="914"/>
        <end position="930"/>
    </location>
</feature>
<gene>
    <name evidence="2" type="ORF">PICMEDRAFT_143962</name>
</gene>
<organism evidence="2 3">
    <name type="scientific">Pichia membranifaciens NRRL Y-2026</name>
    <dbReference type="NCBI Taxonomy" id="763406"/>
    <lineage>
        <taxon>Eukaryota</taxon>
        <taxon>Fungi</taxon>
        <taxon>Dikarya</taxon>
        <taxon>Ascomycota</taxon>
        <taxon>Saccharomycotina</taxon>
        <taxon>Pichiomycetes</taxon>
        <taxon>Pichiales</taxon>
        <taxon>Pichiaceae</taxon>
        <taxon>Pichia</taxon>
    </lineage>
</organism>
<proteinExistence type="predicted"/>
<feature type="compositionally biased region" description="Polar residues" evidence="1">
    <location>
        <begin position="964"/>
        <end position="979"/>
    </location>
</feature>
<keyword evidence="3" id="KW-1185">Reference proteome</keyword>
<feature type="region of interest" description="Disordered" evidence="1">
    <location>
        <begin position="1030"/>
        <end position="1066"/>
    </location>
</feature>
<feature type="compositionally biased region" description="Polar residues" evidence="1">
    <location>
        <begin position="1290"/>
        <end position="1299"/>
    </location>
</feature>
<feature type="compositionally biased region" description="Polar residues" evidence="1">
    <location>
        <begin position="1045"/>
        <end position="1056"/>
    </location>
</feature>
<feature type="region of interest" description="Disordered" evidence="1">
    <location>
        <begin position="1103"/>
        <end position="1140"/>
    </location>
</feature>
<feature type="region of interest" description="Disordered" evidence="1">
    <location>
        <begin position="1307"/>
        <end position="1327"/>
    </location>
</feature>
<feature type="region of interest" description="Disordered" evidence="1">
    <location>
        <begin position="630"/>
        <end position="693"/>
    </location>
</feature>
<evidence type="ECO:0008006" key="4">
    <source>
        <dbReference type="Google" id="ProtNLM"/>
    </source>
</evidence>
<feature type="compositionally biased region" description="Low complexity" evidence="1">
    <location>
        <begin position="1105"/>
        <end position="1114"/>
    </location>
</feature>
<protein>
    <recommendedName>
        <fullName evidence="4">Eisosome protein SEG1</fullName>
    </recommendedName>
</protein>
<dbReference type="GeneID" id="30177040"/>
<feature type="compositionally biased region" description="Polar residues" evidence="1">
    <location>
        <begin position="773"/>
        <end position="798"/>
    </location>
</feature>
<feature type="region of interest" description="Disordered" evidence="1">
    <location>
        <begin position="887"/>
        <end position="930"/>
    </location>
</feature>
<feature type="compositionally biased region" description="Acidic residues" evidence="1">
    <location>
        <begin position="318"/>
        <end position="327"/>
    </location>
</feature>
<dbReference type="RefSeq" id="XP_019016825.1">
    <property type="nucleotide sequence ID" value="XM_019160353.1"/>
</dbReference>
<accession>A0A1E3NHU9</accession>
<feature type="compositionally biased region" description="Low complexity" evidence="1">
    <location>
        <begin position="1209"/>
        <end position="1223"/>
    </location>
</feature>
<feature type="compositionally biased region" description="Polar residues" evidence="1">
    <location>
        <begin position="115"/>
        <end position="145"/>
    </location>
</feature>
<feature type="compositionally biased region" description="Basic and acidic residues" evidence="1">
    <location>
        <begin position="328"/>
        <end position="348"/>
    </location>
</feature>
<evidence type="ECO:0000313" key="3">
    <source>
        <dbReference type="Proteomes" id="UP000094455"/>
    </source>
</evidence>
<feature type="region of interest" description="Disordered" evidence="1">
    <location>
        <begin position="753"/>
        <end position="846"/>
    </location>
</feature>
<feature type="compositionally biased region" description="Polar residues" evidence="1">
    <location>
        <begin position="1184"/>
        <end position="1208"/>
    </location>
</feature>
<feature type="compositionally biased region" description="Low complexity" evidence="1">
    <location>
        <begin position="240"/>
        <end position="254"/>
    </location>
</feature>
<evidence type="ECO:0000313" key="2">
    <source>
        <dbReference type="EMBL" id="ODQ45712.1"/>
    </source>
</evidence>